<keyword evidence="4" id="KW-0456">Lyase</keyword>
<evidence type="ECO:0000259" key="5">
    <source>
        <dbReference type="PROSITE" id="PS51891"/>
    </source>
</evidence>
<accession>A0A086T1S7</accession>
<dbReference type="STRING" id="857340.A0A086T1S7"/>
<dbReference type="PANTHER" id="PTHR33337:SF40">
    <property type="entry name" value="CENP-V_GFA DOMAIN-CONTAINING PROTEIN-RELATED"/>
    <property type="match status" value="1"/>
</dbReference>
<dbReference type="Proteomes" id="UP000029964">
    <property type="component" value="Unassembled WGS sequence"/>
</dbReference>
<evidence type="ECO:0000256" key="3">
    <source>
        <dbReference type="ARBA" id="ARBA00022833"/>
    </source>
</evidence>
<keyword evidence="3" id="KW-0862">Zinc</keyword>
<evidence type="ECO:0000256" key="2">
    <source>
        <dbReference type="ARBA" id="ARBA00022723"/>
    </source>
</evidence>
<dbReference type="Pfam" id="PF04828">
    <property type="entry name" value="GFA"/>
    <property type="match status" value="1"/>
</dbReference>
<evidence type="ECO:0000313" key="6">
    <source>
        <dbReference type="EMBL" id="KFH43309.1"/>
    </source>
</evidence>
<dbReference type="GO" id="GO:0046872">
    <property type="term" value="F:metal ion binding"/>
    <property type="evidence" value="ECO:0007669"/>
    <property type="project" value="UniProtKB-KW"/>
</dbReference>
<dbReference type="Gene3D" id="3.90.1590.10">
    <property type="entry name" value="glutathione-dependent formaldehyde- activating enzyme (gfa)"/>
    <property type="match status" value="1"/>
</dbReference>
<gene>
    <name evidence="6" type="ORF">ACRE_059430</name>
</gene>
<dbReference type="PROSITE" id="PS51891">
    <property type="entry name" value="CENP_V_GFA"/>
    <property type="match status" value="1"/>
</dbReference>
<feature type="domain" description="CENP-V/GFA" evidence="5">
    <location>
        <begin position="10"/>
        <end position="129"/>
    </location>
</feature>
<evidence type="ECO:0000313" key="7">
    <source>
        <dbReference type="Proteomes" id="UP000029964"/>
    </source>
</evidence>
<evidence type="ECO:0000256" key="1">
    <source>
        <dbReference type="ARBA" id="ARBA00005495"/>
    </source>
</evidence>
<evidence type="ECO:0000256" key="4">
    <source>
        <dbReference type="ARBA" id="ARBA00023239"/>
    </source>
</evidence>
<dbReference type="EMBL" id="JPKY01000072">
    <property type="protein sequence ID" value="KFH43309.1"/>
    <property type="molecule type" value="Genomic_DNA"/>
</dbReference>
<name>A0A086T1S7_HAPC1</name>
<comment type="similarity">
    <text evidence="1">Belongs to the Gfa family.</text>
</comment>
<keyword evidence="2" id="KW-0479">Metal-binding</keyword>
<comment type="caution">
    <text evidence="6">The sequence shown here is derived from an EMBL/GenBank/DDBJ whole genome shotgun (WGS) entry which is preliminary data.</text>
</comment>
<sequence>MSTDAKPRTVEGGCLCGGVRYKITFPSNHDFAKGSATCQCEQCRKNAGALIWHEHTVPTSSLTFTAQGTLRRYYATPGTARGFCGACGSFLFWHKEAKDSLSMSVGCLDKDVLARYGELLARAATHIWCADAIPGVTDRLEGKMWAYDSEGQDAKLLSSS</sequence>
<protein>
    <recommendedName>
        <fullName evidence="5">CENP-V/GFA domain-containing protein</fullName>
    </recommendedName>
</protein>
<dbReference type="AlphaFoldDB" id="A0A086T1S7"/>
<keyword evidence="7" id="KW-1185">Reference proteome</keyword>
<dbReference type="InterPro" id="IPR006913">
    <property type="entry name" value="CENP-V/GFA"/>
</dbReference>
<reference evidence="7" key="1">
    <citation type="journal article" date="2014" name="Genome Announc.">
        <title>Genome sequence and annotation of Acremonium chrysogenum, producer of the beta-lactam antibiotic cephalosporin C.</title>
        <authorList>
            <person name="Terfehr D."/>
            <person name="Dahlmann T.A."/>
            <person name="Specht T."/>
            <person name="Zadra I."/>
            <person name="Kuernsteiner H."/>
            <person name="Kueck U."/>
        </authorList>
    </citation>
    <scope>NUCLEOTIDE SEQUENCE [LARGE SCALE GENOMIC DNA]</scope>
    <source>
        <strain evidence="7">ATCC 11550 / CBS 779.69 / DSM 880 / IAM 14645 / JCM 23072 / IMI 49137</strain>
    </source>
</reference>
<proteinExistence type="inferred from homology"/>
<dbReference type="OrthoDB" id="6329284at2759"/>
<dbReference type="SUPFAM" id="SSF51316">
    <property type="entry name" value="Mss4-like"/>
    <property type="match status" value="1"/>
</dbReference>
<dbReference type="GO" id="GO:0016846">
    <property type="term" value="F:carbon-sulfur lyase activity"/>
    <property type="evidence" value="ECO:0007669"/>
    <property type="project" value="InterPro"/>
</dbReference>
<dbReference type="HOGENOM" id="CLU_095045_0_0_1"/>
<dbReference type="PANTHER" id="PTHR33337">
    <property type="entry name" value="GFA DOMAIN-CONTAINING PROTEIN"/>
    <property type="match status" value="1"/>
</dbReference>
<dbReference type="InterPro" id="IPR011057">
    <property type="entry name" value="Mss4-like_sf"/>
</dbReference>
<organism evidence="6 7">
    <name type="scientific">Hapsidospora chrysogenum (strain ATCC 11550 / CBS 779.69 / DSM 880 / IAM 14645 / JCM 23072 / IMI 49137)</name>
    <name type="common">Acremonium chrysogenum</name>
    <dbReference type="NCBI Taxonomy" id="857340"/>
    <lineage>
        <taxon>Eukaryota</taxon>
        <taxon>Fungi</taxon>
        <taxon>Dikarya</taxon>
        <taxon>Ascomycota</taxon>
        <taxon>Pezizomycotina</taxon>
        <taxon>Sordariomycetes</taxon>
        <taxon>Hypocreomycetidae</taxon>
        <taxon>Hypocreales</taxon>
        <taxon>Bionectriaceae</taxon>
        <taxon>Hapsidospora</taxon>
    </lineage>
</organism>